<dbReference type="RefSeq" id="WP_317967542.1">
    <property type="nucleotide sequence ID" value="NZ_CP129118.1"/>
</dbReference>
<organism evidence="2 3">
    <name type="scientific">Sporosarcina oncorhynchi</name>
    <dbReference type="NCBI Taxonomy" id="3056444"/>
    <lineage>
        <taxon>Bacteria</taxon>
        <taxon>Bacillati</taxon>
        <taxon>Bacillota</taxon>
        <taxon>Bacilli</taxon>
        <taxon>Bacillales</taxon>
        <taxon>Caryophanaceae</taxon>
        <taxon>Sporosarcina</taxon>
    </lineage>
</organism>
<name>A0ABZ0L799_9BACL</name>
<protein>
    <recommendedName>
        <fullName evidence="4">Exo-alpha-sialidase</fullName>
    </recommendedName>
</protein>
<keyword evidence="1" id="KW-0472">Membrane</keyword>
<evidence type="ECO:0000313" key="3">
    <source>
        <dbReference type="Proteomes" id="UP001303902"/>
    </source>
</evidence>
<proteinExistence type="predicted"/>
<evidence type="ECO:0008006" key="4">
    <source>
        <dbReference type="Google" id="ProtNLM"/>
    </source>
</evidence>
<dbReference type="Gene3D" id="2.130.10.10">
    <property type="entry name" value="YVTN repeat-like/Quinoprotein amine dehydrogenase"/>
    <property type="match status" value="1"/>
</dbReference>
<keyword evidence="1" id="KW-0812">Transmembrane</keyword>
<dbReference type="InterPro" id="IPR015943">
    <property type="entry name" value="WD40/YVTN_repeat-like_dom_sf"/>
</dbReference>
<dbReference type="SUPFAM" id="SSF50939">
    <property type="entry name" value="Sialidases"/>
    <property type="match status" value="1"/>
</dbReference>
<accession>A0ABZ0L799</accession>
<sequence length="491" mass="55703">MTKKKIFLYSLITISILLLYIAFMVSDNNELSLKKADGELTLKETIVLGLNIAEKWDENARFYKLTSSDENKGGSRGETGKRYDWNLFFIVPGTDKHLLVGISKGEIDLEREIIGPKNEMPIDLDDIQLDSPKLLKIVRNKFDIYKGEEWATGYHFTLDNIDGKPVVTVVGIDKDKLFTKVDIDPKDGKIIGAVHKVPKGGELISISSKTNTPKILKTQMDIKGVSANGDNLVTWGDKKPSSYDLVNQPFIEFSNDNGETWTALNIHKSIEKSWFNSKNELYVATESELVRIKNTDVKMKSLLTLKTQLEKIDYSANDITILSNKNIYTTNDSGENWNKITEPEPVLFLQVSEDGNLIILTHERRILLNNGEKWIKIKLPTNEHELSDLKVIKNDLFLIMGNELWVYNLKNMRLNKLTTTMQISQLVKKGDKLFGISAEGNIYSINKGGGSREHITNRLFSIGDKIIADVETTQRGIFIATRPDFIWEEVK</sequence>
<gene>
    <name evidence="2" type="ORF">QWT69_16515</name>
</gene>
<dbReference type="EMBL" id="CP129118">
    <property type="protein sequence ID" value="WOV87431.1"/>
    <property type="molecule type" value="Genomic_DNA"/>
</dbReference>
<evidence type="ECO:0000256" key="1">
    <source>
        <dbReference type="SAM" id="Phobius"/>
    </source>
</evidence>
<keyword evidence="3" id="KW-1185">Reference proteome</keyword>
<feature type="transmembrane region" description="Helical" evidence="1">
    <location>
        <begin position="7"/>
        <end position="25"/>
    </location>
</feature>
<dbReference type="Proteomes" id="UP001303902">
    <property type="component" value="Chromosome"/>
</dbReference>
<reference evidence="2 3" key="1">
    <citation type="submission" date="2023-06" db="EMBL/GenBank/DDBJ databases">
        <title>Sporosarcina sp. nov., isolated from Korean tranditional fermented seafood 'Jeotgal'.</title>
        <authorList>
            <person name="Yang A.I."/>
            <person name="Shin N.-R."/>
        </authorList>
    </citation>
    <scope>NUCLEOTIDE SEQUENCE [LARGE SCALE GENOMIC DNA]</scope>
    <source>
        <strain evidence="2 3">T2O-4</strain>
    </source>
</reference>
<dbReference type="InterPro" id="IPR036278">
    <property type="entry name" value="Sialidase_sf"/>
</dbReference>
<keyword evidence="1" id="KW-1133">Transmembrane helix</keyword>
<evidence type="ECO:0000313" key="2">
    <source>
        <dbReference type="EMBL" id="WOV87431.1"/>
    </source>
</evidence>